<dbReference type="EMBL" id="CAIX01000174">
    <property type="protein sequence ID" value="CCI47540.1"/>
    <property type="molecule type" value="Genomic_DNA"/>
</dbReference>
<comment type="similarity">
    <text evidence="4">Belongs to the class-II pyridoxal-phosphate-dependent aminotransferase family.</text>
</comment>
<comment type="pathway">
    <text evidence="3">Sphingolipid metabolism.</text>
</comment>
<evidence type="ECO:0000313" key="13">
    <source>
        <dbReference type="Proteomes" id="UP000053237"/>
    </source>
</evidence>
<evidence type="ECO:0000256" key="6">
    <source>
        <dbReference type="ARBA" id="ARBA00022679"/>
    </source>
</evidence>
<dbReference type="AlphaFoldDB" id="A0A024GLE5"/>
<comment type="cofactor">
    <cofactor evidence="1">
        <name>pyridoxal 5'-phosphate</name>
        <dbReference type="ChEBI" id="CHEBI:597326"/>
    </cofactor>
</comment>
<dbReference type="Proteomes" id="UP000053237">
    <property type="component" value="Unassembled WGS sequence"/>
</dbReference>
<dbReference type="Gene3D" id="3.90.1150.10">
    <property type="entry name" value="Aspartate Aminotransferase, domain 1"/>
    <property type="match status" value="1"/>
</dbReference>
<name>A0A024GLE5_9STRA</name>
<dbReference type="PANTHER" id="PTHR13693">
    <property type="entry name" value="CLASS II AMINOTRANSFERASE/8-AMINO-7-OXONONANOATE SYNTHASE"/>
    <property type="match status" value="1"/>
</dbReference>
<evidence type="ECO:0000256" key="8">
    <source>
        <dbReference type="ARBA" id="ARBA00022919"/>
    </source>
</evidence>
<dbReference type="Gene3D" id="3.40.640.10">
    <property type="entry name" value="Type I PLP-dependent aspartate aminotransferase-like (Major domain)"/>
    <property type="match status" value="1"/>
</dbReference>
<dbReference type="PANTHER" id="PTHR13693:SF2">
    <property type="entry name" value="SERINE PALMITOYLTRANSFERASE 1"/>
    <property type="match status" value="1"/>
</dbReference>
<dbReference type="GO" id="GO:0030170">
    <property type="term" value="F:pyridoxal phosphate binding"/>
    <property type="evidence" value="ECO:0007669"/>
    <property type="project" value="InterPro"/>
</dbReference>
<evidence type="ECO:0000256" key="10">
    <source>
        <dbReference type="ARBA" id="ARBA00023315"/>
    </source>
</evidence>
<dbReference type="InterPro" id="IPR050087">
    <property type="entry name" value="AON_synthase_class-II"/>
</dbReference>
<reference evidence="12 13" key="1">
    <citation type="submission" date="2012-05" db="EMBL/GenBank/DDBJ databases">
        <title>Recombination and specialization in a pathogen metapopulation.</title>
        <authorList>
            <person name="Gardiner A."/>
            <person name="Kemen E."/>
            <person name="Schultz-Larsen T."/>
            <person name="MacLean D."/>
            <person name="Van Oosterhout C."/>
            <person name="Jones J.D.G."/>
        </authorList>
    </citation>
    <scope>NUCLEOTIDE SEQUENCE [LARGE SCALE GENOMIC DNA]</scope>
    <source>
        <strain evidence="12 13">Ac Nc2</strain>
    </source>
</reference>
<dbReference type="OrthoDB" id="3168162at2759"/>
<comment type="pathway">
    <text evidence="2">Lipid metabolism; sphingolipid metabolism.</text>
</comment>
<evidence type="ECO:0000256" key="4">
    <source>
        <dbReference type="ARBA" id="ARBA00008392"/>
    </source>
</evidence>
<protein>
    <recommendedName>
        <fullName evidence="5">serine C-palmitoyltransferase</fullName>
        <ecNumber evidence="5">2.3.1.50</ecNumber>
    </recommendedName>
</protein>
<keyword evidence="8" id="KW-0746">Sphingolipid metabolism</keyword>
<keyword evidence="9" id="KW-0443">Lipid metabolism</keyword>
<evidence type="ECO:0000256" key="7">
    <source>
        <dbReference type="ARBA" id="ARBA00022898"/>
    </source>
</evidence>
<organism evidence="12 13">
    <name type="scientific">Albugo candida</name>
    <dbReference type="NCBI Taxonomy" id="65357"/>
    <lineage>
        <taxon>Eukaryota</taxon>
        <taxon>Sar</taxon>
        <taxon>Stramenopiles</taxon>
        <taxon>Oomycota</taxon>
        <taxon>Peronosporomycetes</taxon>
        <taxon>Albuginales</taxon>
        <taxon>Albuginaceae</taxon>
        <taxon>Albugo</taxon>
    </lineage>
</organism>
<dbReference type="InParanoid" id="A0A024GLE5"/>
<keyword evidence="6" id="KW-0808">Transferase</keyword>
<dbReference type="InterPro" id="IPR015422">
    <property type="entry name" value="PyrdxlP-dep_Trfase_small"/>
</dbReference>
<dbReference type="InterPro" id="IPR015424">
    <property type="entry name" value="PyrdxlP-dep_Trfase"/>
</dbReference>
<dbReference type="EC" id="2.3.1.50" evidence="5"/>
<dbReference type="STRING" id="65357.A0A024GLE5"/>
<dbReference type="InterPro" id="IPR015421">
    <property type="entry name" value="PyrdxlP-dep_Trfase_major"/>
</dbReference>
<keyword evidence="13" id="KW-1185">Reference proteome</keyword>
<evidence type="ECO:0000313" key="12">
    <source>
        <dbReference type="EMBL" id="CCI47540.1"/>
    </source>
</evidence>
<gene>
    <name evidence="12" type="ORF">BN9_085470</name>
</gene>
<keyword evidence="10" id="KW-0012">Acyltransferase</keyword>
<dbReference type="GO" id="GO:0046513">
    <property type="term" value="P:ceramide biosynthetic process"/>
    <property type="evidence" value="ECO:0007669"/>
    <property type="project" value="TreeGrafter"/>
</dbReference>
<dbReference type="Pfam" id="PF00155">
    <property type="entry name" value="Aminotran_1_2"/>
    <property type="match status" value="1"/>
</dbReference>
<dbReference type="InterPro" id="IPR004839">
    <property type="entry name" value="Aminotransferase_I/II_large"/>
</dbReference>
<evidence type="ECO:0000256" key="2">
    <source>
        <dbReference type="ARBA" id="ARBA00004760"/>
    </source>
</evidence>
<dbReference type="GO" id="GO:0016020">
    <property type="term" value="C:membrane"/>
    <property type="evidence" value="ECO:0007669"/>
    <property type="project" value="GOC"/>
</dbReference>
<evidence type="ECO:0000256" key="3">
    <source>
        <dbReference type="ARBA" id="ARBA00004991"/>
    </source>
</evidence>
<sequence length="521" mass="58272">MSEWWAIIGKPFAEAVVSLDLQRIQAAFLNLPHSYYDYIHGIYRRSPEHVIIETFLIGFVIYITFCKKDRPKQERVQLTEKEIQELCDEWTPDPIVPTQQLNSAGQVDISKQFGIVEEIPTTHMKLADKKERLLNLGTFDFLGLGFRPELKEVAINTLTKYGCGSCGPRGFYGTIDVHETLEKDIAEFMGTPNSIILSDSEATFTSVLPAFAKRGDLVVIDDGCQDAIFTGVCLARCTIIYYKHNDMKDLERILASIRHDDKKAGRKSDCQRRYVVTEALFRNYGDIIDLPRICAICDKYFFRLFLDESFSFGVLGATGRGLTEHSNMPVSSVEIICASLSGAAASVGGFSTGSWEVVDYQRLNNAGYVFSASAPPFTAACCSEAIRIMRQEPDLVEKLRANSLFVHEKLQHLCKHFSSSSSPFSPIMHFRVKSSLLGDLENIEKRSICRRICDQVMKKCLERGIAICSPRYKSGQLHEPIPSVRITVTAAHTRQQLDGACKIIAEECNEAASVALSSVVL</sequence>
<evidence type="ECO:0000256" key="9">
    <source>
        <dbReference type="ARBA" id="ARBA00023098"/>
    </source>
</evidence>
<dbReference type="GO" id="GO:0004758">
    <property type="term" value="F:serine C-palmitoyltransferase activity"/>
    <property type="evidence" value="ECO:0007669"/>
    <property type="project" value="TreeGrafter"/>
</dbReference>
<keyword evidence="7" id="KW-0663">Pyridoxal phosphate</keyword>
<dbReference type="SUPFAM" id="SSF53383">
    <property type="entry name" value="PLP-dependent transferases"/>
    <property type="match status" value="1"/>
</dbReference>
<comment type="caution">
    <text evidence="12">The sequence shown here is derived from an EMBL/GenBank/DDBJ whole genome shotgun (WGS) entry which is preliminary data.</text>
</comment>
<proteinExistence type="inferred from homology"/>
<accession>A0A024GLE5</accession>
<evidence type="ECO:0000259" key="11">
    <source>
        <dbReference type="Pfam" id="PF00155"/>
    </source>
</evidence>
<feature type="domain" description="Aminotransferase class I/classII large" evidence="11">
    <location>
        <begin position="133"/>
        <end position="504"/>
    </location>
</feature>
<dbReference type="GO" id="GO:0046512">
    <property type="term" value="P:sphingosine biosynthetic process"/>
    <property type="evidence" value="ECO:0007669"/>
    <property type="project" value="TreeGrafter"/>
</dbReference>
<evidence type="ECO:0000256" key="1">
    <source>
        <dbReference type="ARBA" id="ARBA00001933"/>
    </source>
</evidence>
<evidence type="ECO:0000256" key="5">
    <source>
        <dbReference type="ARBA" id="ARBA00013220"/>
    </source>
</evidence>
<dbReference type="GO" id="GO:0005783">
    <property type="term" value="C:endoplasmic reticulum"/>
    <property type="evidence" value="ECO:0007669"/>
    <property type="project" value="TreeGrafter"/>
</dbReference>